<dbReference type="AlphaFoldDB" id="A0A8S4NKH6"/>
<feature type="region of interest" description="Disordered" evidence="1">
    <location>
        <begin position="1"/>
        <end position="23"/>
    </location>
</feature>
<proteinExistence type="predicted"/>
<evidence type="ECO:0000256" key="1">
    <source>
        <dbReference type="SAM" id="MobiDB-lite"/>
    </source>
</evidence>
<dbReference type="EMBL" id="CAIIXF020000004">
    <property type="protein sequence ID" value="CAH1781269.1"/>
    <property type="molecule type" value="Genomic_DNA"/>
</dbReference>
<protein>
    <submittedName>
        <fullName evidence="2">Uncharacterized protein</fullName>
    </submittedName>
</protein>
<evidence type="ECO:0000313" key="3">
    <source>
        <dbReference type="Proteomes" id="UP000749559"/>
    </source>
</evidence>
<feature type="non-terminal residue" evidence="2">
    <location>
        <position position="1"/>
    </location>
</feature>
<evidence type="ECO:0000313" key="2">
    <source>
        <dbReference type="EMBL" id="CAH1781269.1"/>
    </source>
</evidence>
<sequence length="416" mass="48578">PESKDMSTDTEALFASKETSKNTPILPQKVHESTDTEALFERKETSTNTPVLPQKVHTSTDTEALFERKETSTNTPVLPQKVHTSTDTEALFERKETSTNTPILPQKVHESTDTKALFERKEMSTDTHCLIKMENTSTDTENIFDKREMATDTGELVQKWTETAGDLYVTFPMGQTQEGKDWKFHIEILNKLKQEENEITSKLKQLKIIQNNFEERKSVSKKQREEQSNEHVMALRHIGNIHRRRAKLTARKLEYVKSIALYECAEVHLQECTDDVKKQEIEKIKQERKLTLREFLSGSTKATLDDKVLQFEKDNNTNKDTLRQIRKFMKTKLRNLNREHSGCPIDLDETRKKMEKEYIEQVSEILKWNHGEIKKFIESLVNQSRKMFEFHNDDFAFIAFGSFSRKETTPFSDVEF</sequence>
<name>A0A8S4NKH6_OWEFU</name>
<accession>A0A8S4NKH6</accession>
<dbReference type="PANTHER" id="PTHR19959">
    <property type="entry name" value="KINESIN LIGHT CHAIN"/>
    <property type="match status" value="1"/>
</dbReference>
<keyword evidence="3" id="KW-1185">Reference proteome</keyword>
<feature type="non-terminal residue" evidence="2">
    <location>
        <position position="416"/>
    </location>
</feature>
<dbReference type="PANTHER" id="PTHR19959:SF119">
    <property type="entry name" value="FUNGAL LIPASE-LIKE DOMAIN-CONTAINING PROTEIN"/>
    <property type="match status" value="1"/>
</dbReference>
<reference evidence="2" key="1">
    <citation type="submission" date="2022-03" db="EMBL/GenBank/DDBJ databases">
        <authorList>
            <person name="Martin C."/>
        </authorList>
    </citation>
    <scope>NUCLEOTIDE SEQUENCE</scope>
</reference>
<organism evidence="2 3">
    <name type="scientific">Owenia fusiformis</name>
    <name type="common">Polychaete worm</name>
    <dbReference type="NCBI Taxonomy" id="6347"/>
    <lineage>
        <taxon>Eukaryota</taxon>
        <taxon>Metazoa</taxon>
        <taxon>Spiralia</taxon>
        <taxon>Lophotrochozoa</taxon>
        <taxon>Annelida</taxon>
        <taxon>Polychaeta</taxon>
        <taxon>Sedentaria</taxon>
        <taxon>Canalipalpata</taxon>
        <taxon>Sabellida</taxon>
        <taxon>Oweniida</taxon>
        <taxon>Oweniidae</taxon>
        <taxon>Owenia</taxon>
    </lineage>
</organism>
<comment type="caution">
    <text evidence="2">The sequence shown here is derived from an EMBL/GenBank/DDBJ whole genome shotgun (WGS) entry which is preliminary data.</text>
</comment>
<dbReference type="Proteomes" id="UP000749559">
    <property type="component" value="Unassembled WGS sequence"/>
</dbReference>
<gene>
    <name evidence="2" type="ORF">OFUS_LOCUS7864</name>
</gene>